<reference evidence="3 4" key="1">
    <citation type="submission" date="2019-08" db="EMBL/GenBank/DDBJ databases">
        <title>Bacillus genomes from the desert of Cuatro Cienegas, Coahuila.</title>
        <authorList>
            <person name="Olmedo-Alvarez G."/>
        </authorList>
    </citation>
    <scope>NUCLEOTIDE SEQUENCE [LARGE SCALE GENOMIC DNA]</scope>
    <source>
        <strain evidence="3 4">CH37_1T</strain>
    </source>
</reference>
<feature type="transmembrane region" description="Helical" evidence="1">
    <location>
        <begin position="197"/>
        <end position="220"/>
    </location>
</feature>
<keyword evidence="1" id="KW-0812">Transmembrane</keyword>
<dbReference type="RefSeq" id="WP_148950446.1">
    <property type="nucleotide sequence ID" value="NZ_CP160000.1"/>
</dbReference>
<feature type="transmembrane region" description="Helical" evidence="1">
    <location>
        <begin position="12"/>
        <end position="33"/>
    </location>
</feature>
<proteinExistence type="predicted"/>
<protein>
    <submittedName>
        <fullName evidence="3">Phosphatase PAP2 family protein</fullName>
    </submittedName>
</protein>
<organism evidence="3 4">
    <name type="scientific">Bacillus infantis</name>
    <dbReference type="NCBI Taxonomy" id="324767"/>
    <lineage>
        <taxon>Bacteria</taxon>
        <taxon>Bacillati</taxon>
        <taxon>Bacillota</taxon>
        <taxon>Bacilli</taxon>
        <taxon>Bacillales</taxon>
        <taxon>Bacillaceae</taxon>
        <taxon>Bacillus</taxon>
    </lineage>
</organism>
<comment type="caution">
    <text evidence="3">The sequence shown here is derived from an EMBL/GenBank/DDBJ whole genome shotgun (WGS) entry which is preliminary data.</text>
</comment>
<evidence type="ECO:0000259" key="2">
    <source>
        <dbReference type="SMART" id="SM00014"/>
    </source>
</evidence>
<sequence>MELNEEKLKKTSFPVLLIITGLAIAAGFIFLFAELAEEVMEQEVKSFDGVIIGFLKSIESPALDHLLMFITELGSVWFLTTLSILTVVYLWFKAKNKWGVLFFVIGVGGGGLLTFLLKHYYQRGRPSINPDIDAVGFSFPSGHSMGSLIYYGFLIYFIIRSEVKNEVKWTASLFAVIIVILIGLSRIYLGAHFPSDVIAGHIAGSIWLLLCVLALEWVVWQSSNSIRPIKAVRKFFEQRSHA</sequence>
<feature type="transmembrane region" description="Helical" evidence="1">
    <location>
        <begin position="171"/>
        <end position="191"/>
    </location>
</feature>
<gene>
    <name evidence="3" type="ORF">FZD47_17895</name>
</gene>
<dbReference type="PANTHER" id="PTHR14969:SF13">
    <property type="entry name" value="AT30094P"/>
    <property type="match status" value="1"/>
</dbReference>
<dbReference type="GeneID" id="97348058"/>
<dbReference type="CDD" id="cd03392">
    <property type="entry name" value="PAP2_like_2"/>
    <property type="match status" value="1"/>
</dbReference>
<evidence type="ECO:0000256" key="1">
    <source>
        <dbReference type="SAM" id="Phobius"/>
    </source>
</evidence>
<keyword evidence="1" id="KW-1133">Transmembrane helix</keyword>
<dbReference type="PANTHER" id="PTHR14969">
    <property type="entry name" value="SPHINGOSINE-1-PHOSPHATE PHOSPHOHYDROLASE"/>
    <property type="match status" value="1"/>
</dbReference>
<dbReference type="InterPro" id="IPR000326">
    <property type="entry name" value="PAP2/HPO"/>
</dbReference>
<dbReference type="AlphaFoldDB" id="A0A5D4SF89"/>
<dbReference type="Pfam" id="PF01569">
    <property type="entry name" value="PAP2"/>
    <property type="match status" value="1"/>
</dbReference>
<name>A0A5D4SF89_9BACI</name>
<keyword evidence="1" id="KW-0472">Membrane</keyword>
<dbReference type="EMBL" id="VTES01000005">
    <property type="protein sequence ID" value="TYS61963.1"/>
    <property type="molecule type" value="Genomic_DNA"/>
</dbReference>
<feature type="transmembrane region" description="Helical" evidence="1">
    <location>
        <begin position="99"/>
        <end position="121"/>
    </location>
</feature>
<dbReference type="SMART" id="SM00014">
    <property type="entry name" value="acidPPc"/>
    <property type="match status" value="1"/>
</dbReference>
<feature type="transmembrane region" description="Helical" evidence="1">
    <location>
        <begin position="141"/>
        <end position="159"/>
    </location>
</feature>
<accession>A0A5D4SF89</accession>
<feature type="transmembrane region" description="Helical" evidence="1">
    <location>
        <begin position="66"/>
        <end position="92"/>
    </location>
</feature>
<evidence type="ECO:0000313" key="4">
    <source>
        <dbReference type="Proteomes" id="UP000323732"/>
    </source>
</evidence>
<evidence type="ECO:0000313" key="3">
    <source>
        <dbReference type="EMBL" id="TYS61963.1"/>
    </source>
</evidence>
<dbReference type="Gene3D" id="1.20.144.10">
    <property type="entry name" value="Phosphatidic acid phosphatase type 2/haloperoxidase"/>
    <property type="match status" value="2"/>
</dbReference>
<dbReference type="Proteomes" id="UP000323732">
    <property type="component" value="Unassembled WGS sequence"/>
</dbReference>
<dbReference type="SUPFAM" id="SSF48317">
    <property type="entry name" value="Acid phosphatase/Vanadium-dependent haloperoxidase"/>
    <property type="match status" value="1"/>
</dbReference>
<dbReference type="InterPro" id="IPR036938">
    <property type="entry name" value="PAP2/HPO_sf"/>
</dbReference>
<feature type="domain" description="Phosphatidic acid phosphatase type 2/haloperoxidase" evidence="2">
    <location>
        <begin position="100"/>
        <end position="212"/>
    </location>
</feature>